<keyword evidence="3" id="KW-1185">Reference proteome</keyword>
<dbReference type="InterPro" id="IPR005162">
    <property type="entry name" value="Retrotrans_gag_dom"/>
</dbReference>
<feature type="domain" description="Retrotransposon gag" evidence="1">
    <location>
        <begin position="2"/>
        <end position="53"/>
    </location>
</feature>
<feature type="non-terminal residue" evidence="2">
    <location>
        <position position="1"/>
    </location>
</feature>
<reference evidence="2" key="1">
    <citation type="submission" date="2022-04" db="EMBL/GenBank/DDBJ databases">
        <title>A functionally conserved STORR gene fusion in Papaver species that diverged 16.8 million years ago.</title>
        <authorList>
            <person name="Catania T."/>
        </authorList>
    </citation>
    <scope>NUCLEOTIDE SEQUENCE</scope>
    <source>
        <strain evidence="2">S-188037</strain>
    </source>
</reference>
<evidence type="ECO:0000259" key="1">
    <source>
        <dbReference type="Pfam" id="PF03732"/>
    </source>
</evidence>
<evidence type="ECO:0000313" key="2">
    <source>
        <dbReference type="EMBL" id="KAI3937321.1"/>
    </source>
</evidence>
<dbReference type="Proteomes" id="UP001202328">
    <property type="component" value="Unassembled WGS sequence"/>
</dbReference>
<name>A0AAD4T4Z7_9MAGN</name>
<accession>A0AAD4T4Z7</accession>
<feature type="non-terminal residue" evidence="2">
    <location>
        <position position="79"/>
    </location>
</feature>
<evidence type="ECO:0000313" key="3">
    <source>
        <dbReference type="Proteomes" id="UP001202328"/>
    </source>
</evidence>
<proteinExistence type="predicted"/>
<dbReference type="Pfam" id="PF03732">
    <property type="entry name" value="Retrotrans_gag"/>
    <property type="match status" value="1"/>
</dbReference>
<organism evidence="2 3">
    <name type="scientific">Papaver atlanticum</name>
    <dbReference type="NCBI Taxonomy" id="357466"/>
    <lineage>
        <taxon>Eukaryota</taxon>
        <taxon>Viridiplantae</taxon>
        <taxon>Streptophyta</taxon>
        <taxon>Embryophyta</taxon>
        <taxon>Tracheophyta</taxon>
        <taxon>Spermatophyta</taxon>
        <taxon>Magnoliopsida</taxon>
        <taxon>Ranunculales</taxon>
        <taxon>Papaveraceae</taxon>
        <taxon>Papaveroideae</taxon>
        <taxon>Papaver</taxon>
    </lineage>
</organism>
<gene>
    <name evidence="2" type="ORF">MKW98_001892</name>
</gene>
<dbReference type="EMBL" id="JAJJMB010005785">
    <property type="protein sequence ID" value="KAI3937321.1"/>
    <property type="molecule type" value="Genomic_DNA"/>
</dbReference>
<protein>
    <recommendedName>
        <fullName evidence="1">Retrotransposon gag domain-containing protein</fullName>
    </recommendedName>
</protein>
<dbReference type="AlphaFoldDB" id="A0AAD4T4Z7"/>
<sequence length="79" mass="9238">LFFGKYFPRTAKALKCAEFATLKQGNMTVTQFDKKFCELERYGDHLIQTKELRARKLEDALKPAIRAQLVPLQLQTYEK</sequence>
<comment type="caution">
    <text evidence="2">The sequence shown here is derived from an EMBL/GenBank/DDBJ whole genome shotgun (WGS) entry which is preliminary data.</text>
</comment>